<dbReference type="EMBL" id="BGPR01000384">
    <property type="protein sequence ID" value="GBM17170.1"/>
    <property type="molecule type" value="Genomic_DNA"/>
</dbReference>
<keyword evidence="2" id="KW-1185">Reference proteome</keyword>
<proteinExistence type="predicted"/>
<organism evidence="1 2">
    <name type="scientific">Araneus ventricosus</name>
    <name type="common">Orbweaver spider</name>
    <name type="synonym">Epeira ventricosa</name>
    <dbReference type="NCBI Taxonomy" id="182803"/>
    <lineage>
        <taxon>Eukaryota</taxon>
        <taxon>Metazoa</taxon>
        <taxon>Ecdysozoa</taxon>
        <taxon>Arthropoda</taxon>
        <taxon>Chelicerata</taxon>
        <taxon>Arachnida</taxon>
        <taxon>Araneae</taxon>
        <taxon>Araneomorphae</taxon>
        <taxon>Entelegynae</taxon>
        <taxon>Araneoidea</taxon>
        <taxon>Araneidae</taxon>
        <taxon>Araneus</taxon>
    </lineage>
</organism>
<dbReference type="AlphaFoldDB" id="A0A4Y2DK19"/>
<dbReference type="Proteomes" id="UP000499080">
    <property type="component" value="Unassembled WGS sequence"/>
</dbReference>
<evidence type="ECO:0000313" key="2">
    <source>
        <dbReference type="Proteomes" id="UP000499080"/>
    </source>
</evidence>
<comment type="caution">
    <text evidence="1">The sequence shown here is derived from an EMBL/GenBank/DDBJ whole genome shotgun (WGS) entry which is preliminary data.</text>
</comment>
<sequence length="106" mass="11962">MKETYENINRILDKICYHDYNWKLCTDLKLLLYSRACKQATQNSAASYVNGTAETNITSYGNGLTEKLLLPTRKCRSRSSGLEGKYLLAAFAHQTRIDQTVCESSG</sequence>
<name>A0A4Y2DK19_ARAVE</name>
<reference evidence="1 2" key="1">
    <citation type="journal article" date="2019" name="Sci. Rep.">
        <title>Orb-weaving spider Araneus ventricosus genome elucidates the spidroin gene catalogue.</title>
        <authorList>
            <person name="Kono N."/>
            <person name="Nakamura H."/>
            <person name="Ohtoshi R."/>
            <person name="Moran D.A.P."/>
            <person name="Shinohara A."/>
            <person name="Yoshida Y."/>
            <person name="Fujiwara M."/>
            <person name="Mori M."/>
            <person name="Tomita M."/>
            <person name="Arakawa K."/>
        </authorList>
    </citation>
    <scope>NUCLEOTIDE SEQUENCE [LARGE SCALE GENOMIC DNA]</scope>
</reference>
<protein>
    <submittedName>
        <fullName evidence="1">Uncharacterized protein</fullName>
    </submittedName>
</protein>
<gene>
    <name evidence="1" type="ORF">AVEN_47578_1</name>
</gene>
<evidence type="ECO:0000313" key="1">
    <source>
        <dbReference type="EMBL" id="GBM17170.1"/>
    </source>
</evidence>
<accession>A0A4Y2DK19</accession>